<evidence type="ECO:0000313" key="3">
    <source>
        <dbReference type="EMBL" id="KAK3689824.1"/>
    </source>
</evidence>
<gene>
    <name evidence="3" type="ORF">B0T22DRAFT_180108</name>
</gene>
<feature type="compositionally biased region" description="Basic and acidic residues" evidence="1">
    <location>
        <begin position="535"/>
        <end position="546"/>
    </location>
</feature>
<dbReference type="AlphaFoldDB" id="A0AAE1CDP0"/>
<keyword evidence="4" id="KW-1185">Reference proteome</keyword>
<feature type="compositionally biased region" description="Polar residues" evidence="1">
    <location>
        <begin position="317"/>
        <end position="341"/>
    </location>
</feature>
<dbReference type="Proteomes" id="UP001270362">
    <property type="component" value="Unassembled WGS sequence"/>
</dbReference>
<comment type="caution">
    <text evidence="3">The sequence shown here is derived from an EMBL/GenBank/DDBJ whole genome shotgun (WGS) entry which is preliminary data.</text>
</comment>
<feature type="transmembrane region" description="Helical" evidence="2">
    <location>
        <begin position="100"/>
        <end position="122"/>
    </location>
</feature>
<reference evidence="3" key="1">
    <citation type="journal article" date="2023" name="Mol. Phylogenet. Evol.">
        <title>Genome-scale phylogeny and comparative genomics of the fungal order Sordariales.</title>
        <authorList>
            <person name="Hensen N."/>
            <person name="Bonometti L."/>
            <person name="Westerberg I."/>
            <person name="Brannstrom I.O."/>
            <person name="Guillou S."/>
            <person name="Cros-Aarteil S."/>
            <person name="Calhoun S."/>
            <person name="Haridas S."/>
            <person name="Kuo A."/>
            <person name="Mondo S."/>
            <person name="Pangilinan J."/>
            <person name="Riley R."/>
            <person name="LaButti K."/>
            <person name="Andreopoulos B."/>
            <person name="Lipzen A."/>
            <person name="Chen C."/>
            <person name="Yan M."/>
            <person name="Daum C."/>
            <person name="Ng V."/>
            <person name="Clum A."/>
            <person name="Steindorff A."/>
            <person name="Ohm R.A."/>
            <person name="Martin F."/>
            <person name="Silar P."/>
            <person name="Natvig D.O."/>
            <person name="Lalanne C."/>
            <person name="Gautier V."/>
            <person name="Ament-Velasquez S.L."/>
            <person name="Kruys A."/>
            <person name="Hutchinson M.I."/>
            <person name="Powell A.J."/>
            <person name="Barry K."/>
            <person name="Miller A.N."/>
            <person name="Grigoriev I.V."/>
            <person name="Debuchy R."/>
            <person name="Gladieux P."/>
            <person name="Hiltunen Thoren M."/>
            <person name="Johannesson H."/>
        </authorList>
    </citation>
    <scope>NUCLEOTIDE SEQUENCE</scope>
    <source>
        <strain evidence="3">CBS 314.62</strain>
    </source>
</reference>
<dbReference type="EMBL" id="JAULSO010000002">
    <property type="protein sequence ID" value="KAK3689824.1"/>
    <property type="molecule type" value="Genomic_DNA"/>
</dbReference>
<feature type="region of interest" description="Disordered" evidence="1">
    <location>
        <begin position="523"/>
        <end position="562"/>
    </location>
</feature>
<accession>A0AAE1CDP0</accession>
<feature type="compositionally biased region" description="Polar residues" evidence="1">
    <location>
        <begin position="349"/>
        <end position="363"/>
    </location>
</feature>
<organism evidence="3 4">
    <name type="scientific">Podospora appendiculata</name>
    <dbReference type="NCBI Taxonomy" id="314037"/>
    <lineage>
        <taxon>Eukaryota</taxon>
        <taxon>Fungi</taxon>
        <taxon>Dikarya</taxon>
        <taxon>Ascomycota</taxon>
        <taxon>Pezizomycotina</taxon>
        <taxon>Sordariomycetes</taxon>
        <taxon>Sordariomycetidae</taxon>
        <taxon>Sordariales</taxon>
        <taxon>Podosporaceae</taxon>
        <taxon>Podospora</taxon>
    </lineage>
</organism>
<evidence type="ECO:0000256" key="2">
    <source>
        <dbReference type="SAM" id="Phobius"/>
    </source>
</evidence>
<keyword evidence="2" id="KW-1133">Transmembrane helix</keyword>
<keyword evidence="2" id="KW-0812">Transmembrane</keyword>
<evidence type="ECO:0000256" key="1">
    <source>
        <dbReference type="SAM" id="MobiDB-lite"/>
    </source>
</evidence>
<feature type="transmembrane region" description="Helical" evidence="2">
    <location>
        <begin position="129"/>
        <end position="150"/>
    </location>
</feature>
<sequence>MSPSLIVVSIITMAVGLASITGLRARSRRRAEAQTPDSSQTIFFGSQVGGKSVINYSYTDLPWKLMAYDIYYFLTFSWALPHIVLPLTPSDSGPLAELSFTAKNIFCIVIHIVLCILQLSFLVSLPVMLLLPVWTAAILIGLFFLVNYGLCELLNGKDVEYHSEPHYAEASPEHAHEQWVFINGVAAGEHWMQSNLNRLALTFKRPILGIHNKTNGIIFDVIECLIQRNLGVATTDVRVCYRIIKEKLYNPQYTKVIFILHSQGAIEGSLIMDWLLQELPQDLLSKLEVYTFGNAANHFNNPHRRIHSQKRAENNPLAAQTDTTNAATVDSSASVTQQGLSENRAMVNPLTTLANSSDLTNGNTDVPRTRTPPPSPPPLDTTHVPPTGTQASDFSLVPALTHETSSLSPSAVSGRAIGHIEHYAHTTDFVALWGVLHFATSVPLTRSLPRFIGRVFARTSSRGGHQFCQHYLDGMFPLARDAQTGAFIGCADVNEFMESEIVLGVEGDEMENAREAREVSSWLGNGHGNADDEPVEIHGDSPVERRGRARRRDGPPATPLTKAKVKELSRLWQYRNGRCPEGAKRGHGADGSGTMMTM</sequence>
<feature type="transmembrane region" description="Helical" evidence="2">
    <location>
        <begin position="70"/>
        <end position="88"/>
    </location>
</feature>
<feature type="region of interest" description="Disordered" evidence="1">
    <location>
        <begin position="300"/>
        <end position="392"/>
    </location>
</feature>
<dbReference type="PANTHER" id="PTHR42044:SF1">
    <property type="entry name" value="DUF676 DOMAIN-CONTAINING PROTEIN"/>
    <property type="match status" value="1"/>
</dbReference>
<proteinExistence type="predicted"/>
<feature type="transmembrane region" description="Helical" evidence="2">
    <location>
        <begin position="6"/>
        <end position="23"/>
    </location>
</feature>
<protein>
    <recommendedName>
        <fullName evidence="5">DUF676 domain-containing protein</fullName>
    </recommendedName>
</protein>
<reference evidence="3" key="2">
    <citation type="submission" date="2023-06" db="EMBL/GenBank/DDBJ databases">
        <authorList>
            <consortium name="Lawrence Berkeley National Laboratory"/>
            <person name="Haridas S."/>
            <person name="Hensen N."/>
            <person name="Bonometti L."/>
            <person name="Westerberg I."/>
            <person name="Brannstrom I.O."/>
            <person name="Guillou S."/>
            <person name="Cros-Aarteil S."/>
            <person name="Calhoun S."/>
            <person name="Kuo A."/>
            <person name="Mondo S."/>
            <person name="Pangilinan J."/>
            <person name="Riley R."/>
            <person name="Labutti K."/>
            <person name="Andreopoulos B."/>
            <person name="Lipzen A."/>
            <person name="Chen C."/>
            <person name="Yanf M."/>
            <person name="Daum C."/>
            <person name="Ng V."/>
            <person name="Clum A."/>
            <person name="Steindorff A."/>
            <person name="Ohm R."/>
            <person name="Martin F."/>
            <person name="Silar P."/>
            <person name="Natvig D."/>
            <person name="Lalanne C."/>
            <person name="Gautier V."/>
            <person name="Ament-Velasquez S.L."/>
            <person name="Kruys A."/>
            <person name="Hutchinson M.I."/>
            <person name="Powell A.J."/>
            <person name="Barry K."/>
            <person name="Miller A.N."/>
            <person name="Grigoriev I.V."/>
            <person name="Debuchy R."/>
            <person name="Gladieux P."/>
            <person name="Thoren M.H."/>
            <person name="Johannesson H."/>
        </authorList>
    </citation>
    <scope>NUCLEOTIDE SEQUENCE</scope>
    <source>
        <strain evidence="3">CBS 314.62</strain>
    </source>
</reference>
<feature type="region of interest" description="Disordered" evidence="1">
    <location>
        <begin position="578"/>
        <end position="598"/>
    </location>
</feature>
<name>A0AAE1CDP0_9PEZI</name>
<keyword evidence="2" id="KW-0472">Membrane</keyword>
<evidence type="ECO:0008006" key="5">
    <source>
        <dbReference type="Google" id="ProtNLM"/>
    </source>
</evidence>
<evidence type="ECO:0000313" key="4">
    <source>
        <dbReference type="Proteomes" id="UP001270362"/>
    </source>
</evidence>
<dbReference type="PANTHER" id="PTHR42044">
    <property type="entry name" value="DUF676 DOMAIN-CONTAINING PROTEIN-RELATED"/>
    <property type="match status" value="1"/>
</dbReference>
<feature type="compositionally biased region" description="Pro residues" evidence="1">
    <location>
        <begin position="370"/>
        <end position="379"/>
    </location>
</feature>